<dbReference type="PANTHER" id="PTHR10631">
    <property type="entry name" value="N 2 ,N 2 -DIMETHYLGUANOSINE TRNA METHYLTRANSFERASE"/>
    <property type="match status" value="1"/>
</dbReference>
<keyword evidence="5 9" id="KW-0819">tRNA processing</keyword>
<dbReference type="Gene3D" id="3.30.56.70">
    <property type="entry name" value="N2,N2-dimethylguanosine tRNA methyltransferase, C-terminal domain"/>
    <property type="match status" value="1"/>
</dbReference>
<sequence>MALHIEGSAQVLLKSGVFLNPAQVFNRDMSVLVTSVYAQRLKTKLETQGRPFQGLNILEPMAASGIRSIRYYKEINQPIQRLIANDLSPEAVEEIKQNFESNNVMGEVTQADACEIMYRNKGVWDIVDLDPYGSVASFIDAGVQAVKSGGLLCVTSTDVSTLCGNNPDTCFYKYQSIPTKAKHCHEFALRVLLYQLNASANKYQLVVKPLLSLSVDFYVRVFVQVISSALEAKKSIAKSALVFQCTQCPAYYLHYLGREGRNKYTTNVFEGHSVCPECGGKFLIQGPIYAGNLHEKDFVDEVIQTLEERNMKTHDKLKGVLVCVKDELDIPLNWDLSMLCKFFKSQVMSQKQFRSAVRSSGLNISQSHTHPMKYKINVEVSQLFDIFRHWKKTIASDRYISNLPEDSAAVRVLNKEPKTPCPDFEQELTEHEQSVLSSIRFPPNEANWGPKPRAKRQADTNIDESKKKKQEIEDDTEE</sequence>
<dbReference type="Proteomes" id="UP001162131">
    <property type="component" value="Unassembled WGS sequence"/>
</dbReference>
<keyword evidence="2 9" id="KW-0489">Methyltransferase</keyword>
<evidence type="ECO:0000256" key="4">
    <source>
        <dbReference type="ARBA" id="ARBA00022691"/>
    </source>
</evidence>
<evidence type="ECO:0000256" key="8">
    <source>
        <dbReference type="ARBA" id="ARBA00051897"/>
    </source>
</evidence>
<gene>
    <name evidence="11" type="ORF">BSTOLATCC_MIC52247</name>
</gene>
<evidence type="ECO:0000256" key="10">
    <source>
        <dbReference type="SAM" id="MobiDB-lite"/>
    </source>
</evidence>
<dbReference type="EMBL" id="CAJZBQ010000052">
    <property type="protein sequence ID" value="CAG9330835.1"/>
    <property type="molecule type" value="Genomic_DNA"/>
</dbReference>
<dbReference type="InterPro" id="IPR002905">
    <property type="entry name" value="Trm1"/>
</dbReference>
<dbReference type="GO" id="GO:0005634">
    <property type="term" value="C:nucleus"/>
    <property type="evidence" value="ECO:0007669"/>
    <property type="project" value="TreeGrafter"/>
</dbReference>
<dbReference type="InterPro" id="IPR042296">
    <property type="entry name" value="tRNA_met_Trm1_C"/>
</dbReference>
<dbReference type="EC" id="2.1.1.216" evidence="7 9"/>
<dbReference type="GO" id="GO:0002940">
    <property type="term" value="P:tRNA N2-guanine methylation"/>
    <property type="evidence" value="ECO:0007669"/>
    <property type="project" value="TreeGrafter"/>
</dbReference>
<keyword evidence="3 9" id="KW-0808">Transferase</keyword>
<dbReference type="Pfam" id="PF02005">
    <property type="entry name" value="TRM"/>
    <property type="match status" value="1"/>
</dbReference>
<proteinExistence type="inferred from homology"/>
<organism evidence="11 12">
    <name type="scientific">Blepharisma stoltei</name>
    <dbReference type="NCBI Taxonomy" id="1481888"/>
    <lineage>
        <taxon>Eukaryota</taxon>
        <taxon>Sar</taxon>
        <taxon>Alveolata</taxon>
        <taxon>Ciliophora</taxon>
        <taxon>Postciliodesmatophora</taxon>
        <taxon>Heterotrichea</taxon>
        <taxon>Heterotrichida</taxon>
        <taxon>Blepharismidae</taxon>
        <taxon>Blepharisma</taxon>
    </lineage>
</organism>
<comment type="similarity">
    <text evidence="9">Belongs to the class I-like SAM-binding methyltransferase superfamily. Trm1 family.</text>
</comment>
<evidence type="ECO:0000313" key="12">
    <source>
        <dbReference type="Proteomes" id="UP001162131"/>
    </source>
</evidence>
<dbReference type="PANTHER" id="PTHR10631:SF3">
    <property type="entry name" value="TRNA (GUANINE(26)-N(2))-DIMETHYLTRANSFERASE"/>
    <property type="match status" value="1"/>
</dbReference>
<dbReference type="FunFam" id="3.40.50.150:FF:000051">
    <property type="entry name" value="tRNA (guanine(26)-N(2))-dimethyltransferase"/>
    <property type="match status" value="1"/>
</dbReference>
<comment type="caution">
    <text evidence="11">The sequence shown here is derived from an EMBL/GenBank/DDBJ whole genome shotgun (WGS) entry which is preliminary data.</text>
</comment>
<protein>
    <recommendedName>
        <fullName evidence="7 9">tRNA (guanine(26)-N(2))-dimethyltransferase</fullName>
        <ecNumber evidence="7 9">2.1.1.216</ecNumber>
    </recommendedName>
</protein>
<evidence type="ECO:0000256" key="1">
    <source>
        <dbReference type="ARBA" id="ARBA00022555"/>
    </source>
</evidence>
<name>A0AAU9K0G8_9CILI</name>
<dbReference type="GO" id="GO:0000049">
    <property type="term" value="F:tRNA binding"/>
    <property type="evidence" value="ECO:0007669"/>
    <property type="project" value="UniProtKB-UniRule"/>
</dbReference>
<comment type="catalytic activity">
    <reaction evidence="8 9">
        <text>guanosine(26) in tRNA + 2 S-adenosyl-L-methionine = N(2)-dimethylguanosine(26) in tRNA + 2 S-adenosyl-L-homocysteine + 2 H(+)</text>
        <dbReference type="Rhea" id="RHEA:43140"/>
        <dbReference type="Rhea" id="RHEA-COMP:10359"/>
        <dbReference type="Rhea" id="RHEA-COMP:10360"/>
        <dbReference type="ChEBI" id="CHEBI:15378"/>
        <dbReference type="ChEBI" id="CHEBI:57856"/>
        <dbReference type="ChEBI" id="CHEBI:59789"/>
        <dbReference type="ChEBI" id="CHEBI:74269"/>
        <dbReference type="ChEBI" id="CHEBI:74513"/>
        <dbReference type="EC" id="2.1.1.216"/>
    </reaction>
</comment>
<feature type="region of interest" description="Disordered" evidence="10">
    <location>
        <begin position="416"/>
        <end position="478"/>
    </location>
</feature>
<evidence type="ECO:0000313" key="11">
    <source>
        <dbReference type="EMBL" id="CAG9330835.1"/>
    </source>
</evidence>
<keyword evidence="1 9" id="KW-0820">tRNA-binding</keyword>
<dbReference type="PROSITE" id="PS51626">
    <property type="entry name" value="SAM_MT_TRM1"/>
    <property type="match status" value="1"/>
</dbReference>
<evidence type="ECO:0000256" key="5">
    <source>
        <dbReference type="ARBA" id="ARBA00022694"/>
    </source>
</evidence>
<evidence type="ECO:0000256" key="9">
    <source>
        <dbReference type="PROSITE-ProRule" id="PRU00958"/>
    </source>
</evidence>
<keyword evidence="6 9" id="KW-0694">RNA-binding</keyword>
<dbReference type="CDD" id="cd02440">
    <property type="entry name" value="AdoMet_MTases"/>
    <property type="match status" value="1"/>
</dbReference>
<keyword evidence="4 9" id="KW-0949">S-adenosyl-L-methionine</keyword>
<reference evidence="11" key="1">
    <citation type="submission" date="2021-09" db="EMBL/GenBank/DDBJ databases">
        <authorList>
            <consortium name="AG Swart"/>
            <person name="Singh M."/>
            <person name="Singh A."/>
            <person name="Seah K."/>
            <person name="Emmerich C."/>
        </authorList>
    </citation>
    <scope>NUCLEOTIDE SEQUENCE</scope>
    <source>
        <strain evidence="11">ATCC30299</strain>
    </source>
</reference>
<dbReference type="NCBIfam" id="TIGR00308">
    <property type="entry name" value="TRM1"/>
    <property type="match status" value="1"/>
</dbReference>
<dbReference type="InterPro" id="IPR029063">
    <property type="entry name" value="SAM-dependent_MTases_sf"/>
</dbReference>
<dbReference type="SUPFAM" id="SSF53335">
    <property type="entry name" value="S-adenosyl-L-methionine-dependent methyltransferases"/>
    <property type="match status" value="1"/>
</dbReference>
<evidence type="ECO:0000256" key="2">
    <source>
        <dbReference type="ARBA" id="ARBA00022603"/>
    </source>
</evidence>
<keyword evidence="12" id="KW-1185">Reference proteome</keyword>
<dbReference type="Gene3D" id="3.40.50.150">
    <property type="entry name" value="Vaccinia Virus protein VP39"/>
    <property type="match status" value="1"/>
</dbReference>
<evidence type="ECO:0000256" key="3">
    <source>
        <dbReference type="ARBA" id="ARBA00022679"/>
    </source>
</evidence>
<evidence type="ECO:0000256" key="7">
    <source>
        <dbReference type="ARBA" id="ARBA00039099"/>
    </source>
</evidence>
<evidence type="ECO:0000256" key="6">
    <source>
        <dbReference type="ARBA" id="ARBA00022884"/>
    </source>
</evidence>
<accession>A0AAU9K0G8</accession>
<dbReference type="AlphaFoldDB" id="A0AAU9K0G8"/>
<dbReference type="GO" id="GO:0160104">
    <property type="term" value="F:tRNA (guanine(26)-N2)-dimethyltransferase activity"/>
    <property type="evidence" value="ECO:0007669"/>
    <property type="project" value="UniProtKB-UniRule"/>
</dbReference>